<dbReference type="OMA" id="LTFQPRY"/>
<dbReference type="EMBL" id="KV878683">
    <property type="protein sequence ID" value="OJJ72881.1"/>
    <property type="molecule type" value="Genomic_DNA"/>
</dbReference>
<accession>A0A1L9UML2</accession>
<dbReference type="RefSeq" id="XP_067480129.1">
    <property type="nucleotide sequence ID" value="XM_067627271.1"/>
</dbReference>
<keyword evidence="2" id="KW-1185">Reference proteome</keyword>
<dbReference type="GeneID" id="93579759"/>
<evidence type="ECO:0000313" key="1">
    <source>
        <dbReference type="EMBL" id="OJJ72881.1"/>
    </source>
</evidence>
<dbReference type="AlphaFoldDB" id="A0A1L9UML2"/>
<gene>
    <name evidence="1" type="ORF">ASPBRDRAFT_54665</name>
</gene>
<organism evidence="1 2">
    <name type="scientific">Aspergillus brasiliensis (strain CBS 101740 / IMI 381727 / IBT 21946)</name>
    <dbReference type="NCBI Taxonomy" id="767769"/>
    <lineage>
        <taxon>Eukaryota</taxon>
        <taxon>Fungi</taxon>
        <taxon>Dikarya</taxon>
        <taxon>Ascomycota</taxon>
        <taxon>Pezizomycotina</taxon>
        <taxon>Eurotiomycetes</taxon>
        <taxon>Eurotiomycetidae</taxon>
        <taxon>Eurotiales</taxon>
        <taxon>Aspergillaceae</taxon>
        <taxon>Aspergillus</taxon>
        <taxon>Aspergillus subgen. Circumdati</taxon>
    </lineage>
</organism>
<evidence type="ECO:0000313" key="2">
    <source>
        <dbReference type="Proteomes" id="UP000184499"/>
    </source>
</evidence>
<dbReference type="VEuPathDB" id="FungiDB:ASPBRDRAFT_54665"/>
<dbReference type="Proteomes" id="UP000184499">
    <property type="component" value="Unassembled WGS sequence"/>
</dbReference>
<sequence>MKLKQNHTLTFQPRYAILNTTIHTGKARELRLVYEAEKTVDCSITVGHFFSQLHQLSSRAVSVSSRFDVLPFRRLLTQTANSPLSDCRCPIRDIDG</sequence>
<protein>
    <submittedName>
        <fullName evidence="1">Uncharacterized protein</fullName>
    </submittedName>
</protein>
<reference evidence="2" key="1">
    <citation type="journal article" date="2017" name="Genome Biol.">
        <title>Comparative genomics reveals high biological diversity and specific adaptations in the industrially and medically important fungal genus Aspergillus.</title>
        <authorList>
            <person name="de Vries R.P."/>
            <person name="Riley R."/>
            <person name="Wiebenga A."/>
            <person name="Aguilar-Osorio G."/>
            <person name="Amillis S."/>
            <person name="Uchima C.A."/>
            <person name="Anderluh G."/>
            <person name="Asadollahi M."/>
            <person name="Askin M."/>
            <person name="Barry K."/>
            <person name="Battaglia E."/>
            <person name="Bayram O."/>
            <person name="Benocci T."/>
            <person name="Braus-Stromeyer S.A."/>
            <person name="Caldana C."/>
            <person name="Canovas D."/>
            <person name="Cerqueira G.C."/>
            <person name="Chen F."/>
            <person name="Chen W."/>
            <person name="Choi C."/>
            <person name="Clum A."/>
            <person name="Dos Santos R.A."/>
            <person name="Damasio A.R."/>
            <person name="Diallinas G."/>
            <person name="Emri T."/>
            <person name="Fekete E."/>
            <person name="Flipphi M."/>
            <person name="Freyberg S."/>
            <person name="Gallo A."/>
            <person name="Gournas C."/>
            <person name="Habgood R."/>
            <person name="Hainaut M."/>
            <person name="Harispe M.L."/>
            <person name="Henrissat B."/>
            <person name="Hilden K.S."/>
            <person name="Hope R."/>
            <person name="Hossain A."/>
            <person name="Karabika E."/>
            <person name="Karaffa L."/>
            <person name="Karanyi Z."/>
            <person name="Krasevec N."/>
            <person name="Kuo A."/>
            <person name="Kusch H."/>
            <person name="LaButti K."/>
            <person name="Lagendijk E.L."/>
            <person name="Lapidus A."/>
            <person name="Levasseur A."/>
            <person name="Lindquist E."/>
            <person name="Lipzen A."/>
            <person name="Logrieco A.F."/>
            <person name="MacCabe A."/>
            <person name="Maekelae M.R."/>
            <person name="Malavazi I."/>
            <person name="Melin P."/>
            <person name="Meyer V."/>
            <person name="Mielnichuk N."/>
            <person name="Miskei M."/>
            <person name="Molnar A.P."/>
            <person name="Mule G."/>
            <person name="Ngan C.Y."/>
            <person name="Orejas M."/>
            <person name="Orosz E."/>
            <person name="Ouedraogo J.P."/>
            <person name="Overkamp K.M."/>
            <person name="Park H.-S."/>
            <person name="Perrone G."/>
            <person name="Piumi F."/>
            <person name="Punt P.J."/>
            <person name="Ram A.F."/>
            <person name="Ramon A."/>
            <person name="Rauscher S."/>
            <person name="Record E."/>
            <person name="Riano-Pachon D.M."/>
            <person name="Robert V."/>
            <person name="Roehrig J."/>
            <person name="Ruller R."/>
            <person name="Salamov A."/>
            <person name="Salih N.S."/>
            <person name="Samson R.A."/>
            <person name="Sandor E."/>
            <person name="Sanguinetti M."/>
            <person name="Schuetze T."/>
            <person name="Sepcic K."/>
            <person name="Shelest E."/>
            <person name="Sherlock G."/>
            <person name="Sophianopoulou V."/>
            <person name="Squina F.M."/>
            <person name="Sun H."/>
            <person name="Susca A."/>
            <person name="Todd R.B."/>
            <person name="Tsang A."/>
            <person name="Unkles S.E."/>
            <person name="van de Wiele N."/>
            <person name="van Rossen-Uffink D."/>
            <person name="Oliveira J.V."/>
            <person name="Vesth T.C."/>
            <person name="Visser J."/>
            <person name="Yu J.-H."/>
            <person name="Zhou M."/>
            <person name="Andersen M.R."/>
            <person name="Archer D.B."/>
            <person name="Baker S.E."/>
            <person name="Benoit I."/>
            <person name="Brakhage A.A."/>
            <person name="Braus G.H."/>
            <person name="Fischer R."/>
            <person name="Frisvad J.C."/>
            <person name="Goldman G.H."/>
            <person name="Houbraken J."/>
            <person name="Oakley B."/>
            <person name="Pocsi I."/>
            <person name="Scazzocchio C."/>
            <person name="Seiboth B."/>
            <person name="vanKuyk P.A."/>
            <person name="Wortman J."/>
            <person name="Dyer P.S."/>
            <person name="Grigoriev I.V."/>
        </authorList>
    </citation>
    <scope>NUCLEOTIDE SEQUENCE [LARGE SCALE GENOMIC DNA]</scope>
    <source>
        <strain evidence="2">CBS 101740 / IMI 381727 / IBT 21946</strain>
    </source>
</reference>
<name>A0A1L9UML2_ASPBC</name>
<proteinExistence type="predicted"/>
<dbReference type="OrthoDB" id="10309871at2759"/>